<gene>
    <name evidence="10" type="ORF">HY730_07710</name>
</gene>
<evidence type="ECO:0000256" key="3">
    <source>
        <dbReference type="ARBA" id="ARBA00022630"/>
    </source>
</evidence>
<keyword evidence="3" id="KW-0285">Flavoprotein</keyword>
<keyword evidence="8" id="KW-0411">Iron-sulfur</keyword>
<evidence type="ECO:0000313" key="10">
    <source>
        <dbReference type="EMBL" id="MBI4596242.1"/>
    </source>
</evidence>
<evidence type="ECO:0000256" key="5">
    <source>
        <dbReference type="ARBA" id="ARBA00022723"/>
    </source>
</evidence>
<keyword evidence="5" id="KW-0479">Metal-binding</keyword>
<dbReference type="InterPro" id="IPR001155">
    <property type="entry name" value="OxRdtase_FMN_N"/>
</dbReference>
<protein>
    <submittedName>
        <fullName evidence="10">NADH:flavin oxidoreductase</fullName>
    </submittedName>
</protein>
<keyword evidence="6" id="KW-0560">Oxidoreductase</keyword>
<evidence type="ECO:0000256" key="1">
    <source>
        <dbReference type="ARBA" id="ARBA00001917"/>
    </source>
</evidence>
<sequence>MRIFEPIIIRAMTIKNRIVMPAMQVNVGFRSRRAHIYHRERAKGGVGAIIVAATSVDQFLLDEVWGKAGRAARFTADTATLAKEVQEAGAKIGIQLWHGNHYPSGVGMYDTRGEAVAPSPRETMRQLSTDEIHAIVHKFALAAVAAKMAGYDFVEFHGAHGYMPCQFFSPAFNQRNDEYGVDLNGRMRFGLECVRAMRRAVGEDYPLFYRLGAWEDRPNGIRLEDAMEFAVALEKAGVDALDVSVGSLAAAGFRATPGPDYPAGTFVHLAAAVKSRVKVPVMAVGRINSPDLAESILAEGKADLIAIGRQLIADPYWPQKVAANRSEDIVPCLSCNVCLDSALSMGELRCSSNPLFGKETE</sequence>
<dbReference type="InterPro" id="IPR051793">
    <property type="entry name" value="NADH:flavin_oxidoreductase"/>
</dbReference>
<dbReference type="PANTHER" id="PTHR42917">
    <property type="entry name" value="2,4-DIENOYL-COA REDUCTASE"/>
    <property type="match status" value="1"/>
</dbReference>
<evidence type="ECO:0000313" key="11">
    <source>
        <dbReference type="Proteomes" id="UP000772181"/>
    </source>
</evidence>
<dbReference type="GO" id="GO:0010181">
    <property type="term" value="F:FMN binding"/>
    <property type="evidence" value="ECO:0007669"/>
    <property type="project" value="InterPro"/>
</dbReference>
<evidence type="ECO:0000256" key="2">
    <source>
        <dbReference type="ARBA" id="ARBA00001966"/>
    </source>
</evidence>
<dbReference type="GO" id="GO:0051536">
    <property type="term" value="F:iron-sulfur cluster binding"/>
    <property type="evidence" value="ECO:0007669"/>
    <property type="project" value="UniProtKB-KW"/>
</dbReference>
<evidence type="ECO:0000256" key="8">
    <source>
        <dbReference type="ARBA" id="ARBA00023014"/>
    </source>
</evidence>
<comment type="cofactor">
    <cofactor evidence="2">
        <name>[4Fe-4S] cluster</name>
        <dbReference type="ChEBI" id="CHEBI:49883"/>
    </cofactor>
</comment>
<comment type="caution">
    <text evidence="10">The sequence shown here is derived from an EMBL/GenBank/DDBJ whole genome shotgun (WGS) entry which is preliminary data.</text>
</comment>
<accession>A0A933GLS1</accession>
<reference evidence="10" key="1">
    <citation type="submission" date="2020-07" db="EMBL/GenBank/DDBJ databases">
        <title>Huge and variable diversity of episymbiotic CPR bacteria and DPANN archaea in groundwater ecosystems.</title>
        <authorList>
            <person name="He C.Y."/>
            <person name="Keren R."/>
            <person name="Whittaker M."/>
            <person name="Farag I.F."/>
            <person name="Doudna J."/>
            <person name="Cate J.H.D."/>
            <person name="Banfield J.F."/>
        </authorList>
    </citation>
    <scope>NUCLEOTIDE SEQUENCE</scope>
    <source>
        <strain evidence="10">NC_groundwater_1482_Ag_S-0.65um_47_24</strain>
    </source>
</reference>
<dbReference type="PANTHER" id="PTHR42917:SF2">
    <property type="entry name" value="2,4-DIENOYL-COA REDUCTASE [(2E)-ENOYL-COA-PRODUCING]"/>
    <property type="match status" value="1"/>
</dbReference>
<dbReference type="CDD" id="cd02803">
    <property type="entry name" value="OYE_like_FMN_family"/>
    <property type="match status" value="1"/>
</dbReference>
<dbReference type="Pfam" id="PF00724">
    <property type="entry name" value="Oxidored_FMN"/>
    <property type="match status" value="1"/>
</dbReference>
<dbReference type="InterPro" id="IPR013785">
    <property type="entry name" value="Aldolase_TIM"/>
</dbReference>
<keyword evidence="4" id="KW-0288">FMN</keyword>
<dbReference type="Gene3D" id="3.20.20.70">
    <property type="entry name" value="Aldolase class I"/>
    <property type="match status" value="1"/>
</dbReference>
<name>A0A933GLS1_UNCTE</name>
<dbReference type="GO" id="GO:0046872">
    <property type="term" value="F:metal ion binding"/>
    <property type="evidence" value="ECO:0007669"/>
    <property type="project" value="UniProtKB-KW"/>
</dbReference>
<feature type="domain" description="NADH:flavin oxidoreductase/NADH oxidase N-terminal" evidence="9">
    <location>
        <begin position="3"/>
        <end position="326"/>
    </location>
</feature>
<dbReference type="GO" id="GO:0016491">
    <property type="term" value="F:oxidoreductase activity"/>
    <property type="evidence" value="ECO:0007669"/>
    <property type="project" value="UniProtKB-KW"/>
</dbReference>
<dbReference type="EMBL" id="JACQWF010000340">
    <property type="protein sequence ID" value="MBI4596242.1"/>
    <property type="molecule type" value="Genomic_DNA"/>
</dbReference>
<evidence type="ECO:0000256" key="7">
    <source>
        <dbReference type="ARBA" id="ARBA00023004"/>
    </source>
</evidence>
<dbReference type="Proteomes" id="UP000772181">
    <property type="component" value="Unassembled WGS sequence"/>
</dbReference>
<evidence type="ECO:0000256" key="6">
    <source>
        <dbReference type="ARBA" id="ARBA00023002"/>
    </source>
</evidence>
<proteinExistence type="predicted"/>
<keyword evidence="7" id="KW-0408">Iron</keyword>
<organism evidence="10 11">
    <name type="scientific">Tectimicrobiota bacterium</name>
    <dbReference type="NCBI Taxonomy" id="2528274"/>
    <lineage>
        <taxon>Bacteria</taxon>
        <taxon>Pseudomonadati</taxon>
        <taxon>Nitrospinota/Tectimicrobiota group</taxon>
        <taxon>Candidatus Tectimicrobiota</taxon>
    </lineage>
</organism>
<evidence type="ECO:0000256" key="4">
    <source>
        <dbReference type="ARBA" id="ARBA00022643"/>
    </source>
</evidence>
<evidence type="ECO:0000259" key="9">
    <source>
        <dbReference type="Pfam" id="PF00724"/>
    </source>
</evidence>
<dbReference type="AlphaFoldDB" id="A0A933GLS1"/>
<dbReference type="SUPFAM" id="SSF51395">
    <property type="entry name" value="FMN-linked oxidoreductases"/>
    <property type="match status" value="1"/>
</dbReference>
<comment type="cofactor">
    <cofactor evidence="1">
        <name>FMN</name>
        <dbReference type="ChEBI" id="CHEBI:58210"/>
    </cofactor>
</comment>